<evidence type="ECO:0000256" key="2">
    <source>
        <dbReference type="SAM" id="MobiDB-lite"/>
    </source>
</evidence>
<proteinExistence type="predicted"/>
<keyword evidence="3" id="KW-1185">Reference proteome</keyword>
<feature type="region of interest" description="Disordered" evidence="2">
    <location>
        <begin position="131"/>
        <end position="162"/>
    </location>
</feature>
<feature type="region of interest" description="Disordered" evidence="2">
    <location>
        <begin position="590"/>
        <end position="642"/>
    </location>
</feature>
<feature type="compositionally biased region" description="Pro residues" evidence="2">
    <location>
        <begin position="540"/>
        <end position="550"/>
    </location>
</feature>
<feature type="region of interest" description="Disordered" evidence="2">
    <location>
        <begin position="519"/>
        <end position="556"/>
    </location>
</feature>
<reference evidence="4" key="1">
    <citation type="submission" date="2022-11" db="UniProtKB">
        <authorList>
            <consortium name="WormBaseParasite"/>
        </authorList>
    </citation>
    <scope>IDENTIFICATION</scope>
</reference>
<accession>A0A915IZV8</accession>
<dbReference type="InterPro" id="IPR051825">
    <property type="entry name" value="SRCIN1"/>
</dbReference>
<dbReference type="GO" id="GO:0005737">
    <property type="term" value="C:cytoplasm"/>
    <property type="evidence" value="ECO:0007669"/>
    <property type="project" value="TreeGrafter"/>
</dbReference>
<name>A0A915IZV8_ROMCU</name>
<evidence type="ECO:0000256" key="1">
    <source>
        <dbReference type="SAM" id="Coils"/>
    </source>
</evidence>
<protein>
    <submittedName>
        <fullName evidence="4">Uncharacterized protein</fullName>
    </submittedName>
</protein>
<feature type="compositionally biased region" description="Polar residues" evidence="2">
    <location>
        <begin position="519"/>
        <end position="537"/>
    </location>
</feature>
<keyword evidence="1" id="KW-0175">Coiled coil</keyword>
<feature type="coiled-coil region" evidence="1">
    <location>
        <begin position="278"/>
        <end position="305"/>
    </location>
</feature>
<evidence type="ECO:0000313" key="4">
    <source>
        <dbReference type="WBParaSite" id="nRc.2.0.1.t19746-RA"/>
    </source>
</evidence>
<dbReference type="Proteomes" id="UP000887565">
    <property type="component" value="Unplaced"/>
</dbReference>
<dbReference type="WBParaSite" id="nRc.2.0.1.t19746-RA">
    <property type="protein sequence ID" value="nRc.2.0.1.t19746-RA"/>
    <property type="gene ID" value="nRc.2.0.1.g19746"/>
</dbReference>
<feature type="compositionally biased region" description="Low complexity" evidence="2">
    <location>
        <begin position="610"/>
        <end position="619"/>
    </location>
</feature>
<feature type="compositionally biased region" description="Polar residues" evidence="2">
    <location>
        <begin position="399"/>
        <end position="412"/>
    </location>
</feature>
<dbReference type="PANTHER" id="PTHR22741">
    <property type="entry name" value="P140CAP/SNIP-RELATED"/>
    <property type="match status" value="1"/>
</dbReference>
<feature type="compositionally biased region" description="Basic and acidic residues" evidence="2">
    <location>
        <begin position="633"/>
        <end position="642"/>
    </location>
</feature>
<evidence type="ECO:0000313" key="3">
    <source>
        <dbReference type="Proteomes" id="UP000887565"/>
    </source>
</evidence>
<sequence length="661" mass="73410">MVVNFDWPNSSSYTVRPVSGSKSYAFLTDVLAQANKIQNFATYEKPVGQTNCRNYANFVDNGLFSPMERPCSTPSRSGSATPIIDEEARARVIGMEKQLADLSTLVHMALMPSKGLGDNLHKDLENLRREILGPPSSSSSFGTGRDDASDSSSLSRCSDLESDRGVNNGSYALLRENFNSDSNNRYFNGKARSSGTYSNPEVMQSHLKILKRRTHDIQTEVKSLKRVVQNNSQTTREVLKDAFDRIKQHLRMFADHAKYQNQKDRSSTAIFGVLKADQEKHAAAIQQLERELSQFEKKVDETRDNVVSGNKRLKIDEVEEFTETLTNIIRSAANKFANLHEKLKEAMNEEMEKFVREEKIFKEEPSKLDNALRRCKKLTGTIITMKKLAMVQDPKGSKNRNAIPSPINSPSKESFDVPNGQAALSKIQNGQKNGSFTVRPAPGKMLDGLLEELNNLGSDMVSNSDTIKRSPKSPQADDQMLNCLAKKSAGDFSDSSTCSSIKSNGTLTGVQKSNYYDQNSAYKSPRSQSPKNLSNGFSLAPPPPPPPPPIRSSSSINHNIINRPIIYDFGAKNFSTAPKTAMIHTNAVDSGGEDFRSPADFRSTAKVAASSSESINSQERSTKPPPPPPPPRNRQEMMEYRQHELICKQLKFRNNNNGLRA</sequence>
<dbReference type="Gene3D" id="1.20.58.1540">
    <property type="entry name" value="Actin interacting protein 3, C-terminal domain"/>
    <property type="match status" value="1"/>
</dbReference>
<feature type="compositionally biased region" description="Pro residues" evidence="2">
    <location>
        <begin position="623"/>
        <end position="632"/>
    </location>
</feature>
<organism evidence="3 4">
    <name type="scientific">Romanomermis culicivorax</name>
    <name type="common">Nematode worm</name>
    <dbReference type="NCBI Taxonomy" id="13658"/>
    <lineage>
        <taxon>Eukaryota</taxon>
        <taxon>Metazoa</taxon>
        <taxon>Ecdysozoa</taxon>
        <taxon>Nematoda</taxon>
        <taxon>Enoplea</taxon>
        <taxon>Dorylaimia</taxon>
        <taxon>Mermithida</taxon>
        <taxon>Mermithoidea</taxon>
        <taxon>Mermithidae</taxon>
        <taxon>Romanomermis</taxon>
    </lineage>
</organism>
<feature type="coiled-coil region" evidence="1">
    <location>
        <begin position="329"/>
        <end position="364"/>
    </location>
</feature>
<dbReference type="PANTHER" id="PTHR22741:SF10">
    <property type="entry name" value="COILED-COIL DOMAIN-CONTAINING PROTEIN CG32809"/>
    <property type="match status" value="1"/>
</dbReference>
<feature type="region of interest" description="Disordered" evidence="2">
    <location>
        <begin position="393"/>
        <end position="418"/>
    </location>
</feature>
<dbReference type="AlphaFoldDB" id="A0A915IZV8"/>